<reference evidence="1 2" key="1">
    <citation type="journal article" date="2009" name="Stand. Genomic Sci.">
        <title>Complete genome sequence of Desulfotomaculum acetoxidans type strain (5575).</title>
        <authorList>
            <person name="Spring S."/>
            <person name="Lapidus A."/>
            <person name="Schroder M."/>
            <person name="Gleim D."/>
            <person name="Sims D."/>
            <person name="Meincke L."/>
            <person name="Glavina Del Rio T."/>
            <person name="Tice H."/>
            <person name="Copeland A."/>
            <person name="Cheng J.F."/>
            <person name="Lucas S."/>
            <person name="Chen F."/>
            <person name="Nolan M."/>
            <person name="Bruce D."/>
            <person name="Goodwin L."/>
            <person name="Pitluck S."/>
            <person name="Ivanova N."/>
            <person name="Mavromatis K."/>
            <person name="Mikhailova N."/>
            <person name="Pati A."/>
            <person name="Chen A."/>
            <person name="Palaniappan K."/>
            <person name="Land M."/>
            <person name="Hauser L."/>
            <person name="Chang Y.J."/>
            <person name="Jeffries C.D."/>
            <person name="Chain P."/>
            <person name="Saunders E."/>
            <person name="Brettin T."/>
            <person name="Detter J.C."/>
            <person name="Goker M."/>
            <person name="Bristow J."/>
            <person name="Eisen J.A."/>
            <person name="Markowitz V."/>
            <person name="Hugenholtz P."/>
            <person name="Kyrpides N.C."/>
            <person name="Klenk H.P."/>
            <person name="Han C."/>
        </authorList>
    </citation>
    <scope>NUCLEOTIDE SEQUENCE [LARGE SCALE GENOMIC DNA]</scope>
    <source>
        <strain evidence="2">ATCC 49208 / DSM 771 / VKM B-1644</strain>
    </source>
</reference>
<protein>
    <submittedName>
        <fullName evidence="1">Uncharacterized protein</fullName>
    </submittedName>
</protein>
<dbReference type="KEGG" id="dae:Dtox_4022"/>
<dbReference type="STRING" id="485916.Dtox_4022"/>
<proteinExistence type="predicted"/>
<name>C8VY78_DESAS</name>
<dbReference type="HOGENOM" id="CLU_2860361_0_0_9"/>
<dbReference type="EMBL" id="CP001720">
    <property type="protein sequence ID" value="ACV64707.1"/>
    <property type="molecule type" value="Genomic_DNA"/>
</dbReference>
<evidence type="ECO:0000313" key="1">
    <source>
        <dbReference type="EMBL" id="ACV64707.1"/>
    </source>
</evidence>
<gene>
    <name evidence="1" type="ordered locus">Dtox_4022</name>
</gene>
<dbReference type="AlphaFoldDB" id="C8VY78"/>
<keyword evidence="2" id="KW-1185">Reference proteome</keyword>
<dbReference type="Proteomes" id="UP000002217">
    <property type="component" value="Chromosome"/>
</dbReference>
<organism evidence="1 2">
    <name type="scientific">Desulfofarcimen acetoxidans (strain ATCC 49208 / DSM 771 / KCTC 5769 / VKM B-1644 / 5575)</name>
    <name type="common">Desulfotomaculum acetoxidans</name>
    <dbReference type="NCBI Taxonomy" id="485916"/>
    <lineage>
        <taxon>Bacteria</taxon>
        <taxon>Bacillati</taxon>
        <taxon>Bacillota</taxon>
        <taxon>Clostridia</taxon>
        <taxon>Eubacteriales</taxon>
        <taxon>Peptococcaceae</taxon>
        <taxon>Desulfofarcimen</taxon>
    </lineage>
</organism>
<accession>C8VY78</accession>
<evidence type="ECO:0000313" key="2">
    <source>
        <dbReference type="Proteomes" id="UP000002217"/>
    </source>
</evidence>
<sequence length="64" mass="7220">MLFKEVSELGLMVFFASENSSLLLESELQITKSVIYNSSLESARAPSKGRIMKWVRIPLETSLN</sequence>